<evidence type="ECO:0000313" key="3">
    <source>
        <dbReference type="Proteomes" id="UP000554482"/>
    </source>
</evidence>
<evidence type="ECO:0000256" key="1">
    <source>
        <dbReference type="SAM" id="Phobius"/>
    </source>
</evidence>
<sequence length="172" mass="19700">MIRNEEEKRLMKVREFCQRLIAISKWKDSLINFICTSFISFASYVVLTNWLASGLIIALDLKLHYRVMYVLGFIAGLAKWMEFNAVWNLGAAMSKEKHNALEQISKTSSFLASLKKSSTRVWGLSIIVLQFSWCFGTSISTLIKGEDDYKIAIHGGIIDAGLYAFLIWWKFI</sequence>
<reference evidence="2 3" key="1">
    <citation type="submission" date="2020-06" db="EMBL/GenBank/DDBJ databases">
        <title>Transcriptomic and genomic resources for Thalictrum thalictroides and T. hernandezii: Facilitating candidate gene discovery in an emerging model plant lineage.</title>
        <authorList>
            <person name="Arias T."/>
            <person name="Riano-Pachon D.M."/>
            <person name="Di Stilio V.S."/>
        </authorList>
    </citation>
    <scope>NUCLEOTIDE SEQUENCE [LARGE SCALE GENOMIC DNA]</scope>
    <source>
        <strain evidence="3">cv. WT478/WT964</strain>
        <tissue evidence="2">Leaves</tissue>
    </source>
</reference>
<dbReference type="EMBL" id="JABWDY010000070">
    <property type="protein sequence ID" value="KAF5208393.1"/>
    <property type="molecule type" value="Genomic_DNA"/>
</dbReference>
<feature type="transmembrane region" description="Helical" evidence="1">
    <location>
        <begin position="121"/>
        <end position="143"/>
    </location>
</feature>
<protein>
    <submittedName>
        <fullName evidence="2">Uncharacterized protein</fullName>
    </submittedName>
</protein>
<feature type="transmembrane region" description="Helical" evidence="1">
    <location>
        <begin position="149"/>
        <end position="169"/>
    </location>
</feature>
<comment type="caution">
    <text evidence="2">The sequence shown here is derived from an EMBL/GenBank/DDBJ whole genome shotgun (WGS) entry which is preliminary data.</text>
</comment>
<feature type="transmembrane region" description="Helical" evidence="1">
    <location>
        <begin position="67"/>
        <end position="87"/>
    </location>
</feature>
<dbReference type="AlphaFoldDB" id="A0A7J6XFS4"/>
<name>A0A7J6XFS4_THATH</name>
<keyword evidence="3" id="KW-1185">Reference proteome</keyword>
<keyword evidence="1" id="KW-0812">Transmembrane</keyword>
<organism evidence="2 3">
    <name type="scientific">Thalictrum thalictroides</name>
    <name type="common">Rue-anemone</name>
    <name type="synonym">Anemone thalictroides</name>
    <dbReference type="NCBI Taxonomy" id="46969"/>
    <lineage>
        <taxon>Eukaryota</taxon>
        <taxon>Viridiplantae</taxon>
        <taxon>Streptophyta</taxon>
        <taxon>Embryophyta</taxon>
        <taxon>Tracheophyta</taxon>
        <taxon>Spermatophyta</taxon>
        <taxon>Magnoliopsida</taxon>
        <taxon>Ranunculales</taxon>
        <taxon>Ranunculaceae</taxon>
        <taxon>Thalictroideae</taxon>
        <taxon>Thalictrum</taxon>
    </lineage>
</organism>
<proteinExistence type="predicted"/>
<gene>
    <name evidence="2" type="ORF">FRX31_002020</name>
</gene>
<accession>A0A7J6XFS4</accession>
<keyword evidence="1" id="KW-0472">Membrane</keyword>
<keyword evidence="1" id="KW-1133">Transmembrane helix</keyword>
<dbReference type="Proteomes" id="UP000554482">
    <property type="component" value="Unassembled WGS sequence"/>
</dbReference>
<evidence type="ECO:0000313" key="2">
    <source>
        <dbReference type="EMBL" id="KAF5208393.1"/>
    </source>
</evidence>
<feature type="transmembrane region" description="Helical" evidence="1">
    <location>
        <begin position="29"/>
        <end position="47"/>
    </location>
</feature>